<organism evidence="16 17">
    <name type="scientific">Borreliella garinii PBr</name>
    <dbReference type="NCBI Taxonomy" id="498743"/>
    <lineage>
        <taxon>Bacteria</taxon>
        <taxon>Pseudomonadati</taxon>
        <taxon>Spirochaetota</taxon>
        <taxon>Spirochaetia</taxon>
        <taxon>Spirochaetales</taxon>
        <taxon>Borreliaceae</taxon>
        <taxon>Borreliella</taxon>
    </lineage>
</organism>
<dbReference type="FunFam" id="3.40.50.800:FF:000001">
    <property type="entry name" value="Threonine--tRNA ligase"/>
    <property type="match status" value="1"/>
</dbReference>
<evidence type="ECO:0000256" key="9">
    <source>
        <dbReference type="ARBA" id="ARBA00022840"/>
    </source>
</evidence>
<evidence type="ECO:0000256" key="10">
    <source>
        <dbReference type="ARBA" id="ARBA00022884"/>
    </source>
</evidence>
<dbReference type="Pfam" id="PF00587">
    <property type="entry name" value="tRNA-synt_2b"/>
    <property type="match status" value="1"/>
</dbReference>
<comment type="subcellular location">
    <subcellularLocation>
        <location evidence="1 14">Cytoplasm</location>
    </subcellularLocation>
</comment>
<evidence type="ECO:0000256" key="8">
    <source>
        <dbReference type="ARBA" id="ARBA00022833"/>
    </source>
</evidence>
<dbReference type="Gene3D" id="3.30.54.20">
    <property type="match status" value="1"/>
</dbReference>
<evidence type="ECO:0000256" key="4">
    <source>
        <dbReference type="ARBA" id="ARBA00022555"/>
    </source>
</evidence>
<dbReference type="PANTHER" id="PTHR11451">
    <property type="entry name" value="THREONINE-TRNA LIGASE"/>
    <property type="match status" value="1"/>
</dbReference>
<dbReference type="GO" id="GO:0005737">
    <property type="term" value="C:cytoplasm"/>
    <property type="evidence" value="ECO:0007669"/>
    <property type="project" value="UniProtKB-SubCell"/>
</dbReference>
<dbReference type="FunFam" id="3.30.980.10:FF:000005">
    <property type="entry name" value="Threonyl-tRNA synthetase, mitochondrial"/>
    <property type="match status" value="1"/>
</dbReference>
<dbReference type="InterPro" id="IPR036621">
    <property type="entry name" value="Anticodon-bd_dom_sf"/>
</dbReference>
<evidence type="ECO:0000256" key="13">
    <source>
        <dbReference type="ARBA" id="ARBA00049515"/>
    </source>
</evidence>
<dbReference type="InterPro" id="IPR045864">
    <property type="entry name" value="aa-tRNA-synth_II/BPL/LPL"/>
</dbReference>
<dbReference type="InterPro" id="IPR004154">
    <property type="entry name" value="Anticodon-bd"/>
</dbReference>
<dbReference type="SMART" id="SM00863">
    <property type="entry name" value="tRNA_SAD"/>
    <property type="match status" value="1"/>
</dbReference>
<dbReference type="Gene3D" id="3.40.50.800">
    <property type="entry name" value="Anticodon-binding domain"/>
    <property type="match status" value="1"/>
</dbReference>
<dbReference type="SUPFAM" id="SSF55681">
    <property type="entry name" value="Class II aaRS and biotin synthetases"/>
    <property type="match status" value="1"/>
</dbReference>
<feature type="domain" description="Aminoacyl-transfer RNA synthetases class-II family profile" evidence="15">
    <location>
        <begin position="197"/>
        <end position="490"/>
    </location>
</feature>
<dbReference type="Gene3D" id="3.30.980.10">
    <property type="entry name" value="Threonyl-trna Synthetase, Chain A, domain 2"/>
    <property type="match status" value="1"/>
</dbReference>
<dbReference type="GO" id="GO:0006435">
    <property type="term" value="P:threonyl-tRNA aminoacylation"/>
    <property type="evidence" value="ECO:0007669"/>
    <property type="project" value="UniProtKB-UniRule"/>
</dbReference>
<evidence type="ECO:0000313" key="17">
    <source>
        <dbReference type="Proteomes" id="UP000006103"/>
    </source>
</evidence>
<comment type="similarity">
    <text evidence="2 14">Belongs to the class-II aminoacyl-tRNA synthetase family.</text>
</comment>
<dbReference type="InterPro" id="IPR047246">
    <property type="entry name" value="ThrRS_anticodon"/>
</dbReference>
<dbReference type="InterPro" id="IPR002314">
    <property type="entry name" value="aa-tRNA-synt_IIb"/>
</dbReference>
<keyword evidence="4 14" id="KW-0820">tRNA-binding</keyword>
<keyword evidence="8 14" id="KW-0862">Zinc</keyword>
<feature type="binding site" evidence="14">
    <location>
        <position position="467"/>
    </location>
    <ligand>
        <name>Zn(2+)</name>
        <dbReference type="ChEBI" id="CHEBI:29105"/>
        <note>catalytic</note>
    </ligand>
</feature>
<comment type="caution">
    <text evidence="16">The sequence shown here is derived from an EMBL/GenBank/DDBJ whole genome shotgun (WGS) entry which is preliminary data.</text>
</comment>
<dbReference type="STRING" id="29519.BLA33_00630"/>
<keyword evidence="11 14" id="KW-0648">Protein biosynthesis</keyword>
<dbReference type="GO" id="GO:0000049">
    <property type="term" value="F:tRNA binding"/>
    <property type="evidence" value="ECO:0007669"/>
    <property type="project" value="UniProtKB-KW"/>
</dbReference>
<evidence type="ECO:0000256" key="12">
    <source>
        <dbReference type="ARBA" id="ARBA00023146"/>
    </source>
</evidence>
<evidence type="ECO:0000259" key="15">
    <source>
        <dbReference type="PROSITE" id="PS50862"/>
    </source>
</evidence>
<evidence type="ECO:0000256" key="1">
    <source>
        <dbReference type="ARBA" id="ARBA00004496"/>
    </source>
</evidence>
<dbReference type="InterPro" id="IPR006195">
    <property type="entry name" value="aa-tRNA-synth_II"/>
</dbReference>
<dbReference type="FunFam" id="3.30.930.10:FF:000019">
    <property type="entry name" value="Threonine--tRNA ligase"/>
    <property type="match status" value="1"/>
</dbReference>
<dbReference type="AlphaFoldDB" id="B7XSA8"/>
<protein>
    <recommendedName>
        <fullName evidence="14">Threonine--tRNA ligase</fullName>
        <ecNumber evidence="14">6.1.1.3</ecNumber>
    </recommendedName>
    <alternativeName>
        <fullName evidence="14">Threonyl-tRNA synthetase</fullName>
        <shortName evidence="14">ThrRS</shortName>
    </alternativeName>
</protein>
<dbReference type="InterPro" id="IPR002320">
    <property type="entry name" value="Thr-tRNA-ligase_IIa"/>
</dbReference>
<dbReference type="EC" id="6.1.1.3" evidence="14"/>
<dbReference type="NCBIfam" id="TIGR00418">
    <property type="entry name" value="thrS"/>
    <property type="match status" value="1"/>
</dbReference>
<keyword evidence="7 14" id="KW-0547">Nucleotide-binding</keyword>
<accession>B7XSA8</accession>
<keyword evidence="6 14" id="KW-0479">Metal-binding</keyword>
<evidence type="ECO:0000256" key="2">
    <source>
        <dbReference type="ARBA" id="ARBA00008226"/>
    </source>
</evidence>
<dbReference type="PRINTS" id="PR01047">
    <property type="entry name" value="TRNASYNTHTHR"/>
</dbReference>
<evidence type="ECO:0000313" key="16">
    <source>
        <dbReference type="EMBL" id="EED29526.1"/>
    </source>
</evidence>
<dbReference type="GO" id="GO:0004829">
    <property type="term" value="F:threonine-tRNA ligase activity"/>
    <property type="evidence" value="ECO:0007669"/>
    <property type="project" value="UniProtKB-UniRule"/>
</dbReference>
<comment type="caution">
    <text evidence="14">Lacks conserved residue(s) required for the propagation of feature annotation.</text>
</comment>
<feature type="binding site" evidence="14">
    <location>
        <position position="290"/>
    </location>
    <ligand>
        <name>Zn(2+)</name>
        <dbReference type="ChEBI" id="CHEBI:29105"/>
        <note>catalytic</note>
    </ligand>
</feature>
<dbReference type="Pfam" id="PF03129">
    <property type="entry name" value="HGTP_anticodon"/>
    <property type="match status" value="1"/>
</dbReference>
<dbReference type="InterPro" id="IPR012947">
    <property type="entry name" value="tRNA_SAD"/>
</dbReference>
<dbReference type="CDD" id="cd00860">
    <property type="entry name" value="ThrRS_anticodon"/>
    <property type="match status" value="1"/>
</dbReference>
<dbReference type="InterPro" id="IPR018163">
    <property type="entry name" value="Thr/Ala-tRNA-synth_IIc_edit"/>
</dbReference>
<dbReference type="Pfam" id="PF07973">
    <property type="entry name" value="tRNA_SAD"/>
    <property type="match status" value="1"/>
</dbReference>
<comment type="subunit">
    <text evidence="14">Homodimer.</text>
</comment>
<dbReference type="HAMAP" id="MF_00184">
    <property type="entry name" value="Thr_tRNA_synth"/>
    <property type="match status" value="1"/>
</dbReference>
<dbReference type="CDD" id="cd00771">
    <property type="entry name" value="ThrRS_core"/>
    <property type="match status" value="1"/>
</dbReference>
<dbReference type="InterPro" id="IPR033728">
    <property type="entry name" value="ThrRS_core"/>
</dbReference>
<evidence type="ECO:0000256" key="11">
    <source>
        <dbReference type="ARBA" id="ARBA00022917"/>
    </source>
</evidence>
<dbReference type="Proteomes" id="UP000006103">
    <property type="component" value="Unassembled WGS sequence"/>
</dbReference>
<comment type="catalytic activity">
    <reaction evidence="13 14">
        <text>tRNA(Thr) + L-threonine + ATP = L-threonyl-tRNA(Thr) + AMP + diphosphate + H(+)</text>
        <dbReference type="Rhea" id="RHEA:24624"/>
        <dbReference type="Rhea" id="RHEA-COMP:9670"/>
        <dbReference type="Rhea" id="RHEA-COMP:9704"/>
        <dbReference type="ChEBI" id="CHEBI:15378"/>
        <dbReference type="ChEBI" id="CHEBI:30616"/>
        <dbReference type="ChEBI" id="CHEBI:33019"/>
        <dbReference type="ChEBI" id="CHEBI:57926"/>
        <dbReference type="ChEBI" id="CHEBI:78442"/>
        <dbReference type="ChEBI" id="CHEBI:78534"/>
        <dbReference type="ChEBI" id="CHEBI:456215"/>
        <dbReference type="EC" id="6.1.1.3"/>
    </reaction>
</comment>
<keyword evidence="10 14" id="KW-0694">RNA-binding</keyword>
<dbReference type="Gene3D" id="3.30.930.10">
    <property type="entry name" value="Bira Bifunctional Protein, Domain 2"/>
    <property type="match status" value="1"/>
</dbReference>
<evidence type="ECO:0000256" key="6">
    <source>
        <dbReference type="ARBA" id="ARBA00022723"/>
    </source>
</evidence>
<proteinExistence type="inferred from homology"/>
<keyword evidence="3 14" id="KW-0963">Cytoplasm</keyword>
<dbReference type="SUPFAM" id="SSF55186">
    <property type="entry name" value="ThrRS/AlaRS common domain"/>
    <property type="match status" value="1"/>
</dbReference>
<comment type="cofactor">
    <cofactor evidence="14">
        <name>Zn(2+)</name>
        <dbReference type="ChEBI" id="CHEBI:29105"/>
    </cofactor>
    <text evidence="14">Binds 1 zinc ion per subunit.</text>
</comment>
<evidence type="ECO:0000256" key="14">
    <source>
        <dbReference type="HAMAP-Rule" id="MF_00184"/>
    </source>
</evidence>
<evidence type="ECO:0000256" key="5">
    <source>
        <dbReference type="ARBA" id="ARBA00022598"/>
    </source>
</evidence>
<dbReference type="GO" id="GO:0046872">
    <property type="term" value="F:metal ion binding"/>
    <property type="evidence" value="ECO:0007669"/>
    <property type="project" value="UniProtKB-KW"/>
</dbReference>
<sequence length="593" mass="69398">MFNKNRKIKGVAVSKDLYKEDILYKKRHSIAHVMAEAVCDLFPNTKIAIGPPIKDGFYYDFEFKKQITEDSLLDIENRMREILKTGSSFEKEIISLEQALEIFKDEPYKIDLIKNFDLQNEISIYKSHNFIDLCRGPHVDNMNKIDPKAFKLTGIAGAYWRGNEKNTMLTRIYGTLWNNEKELRSYLNLREEIKKRDHRKLGKELDLFSIHEEIGPGLIFFHPNGAKIRALIEDFWREEHSKNGYDILFTPHVGKSWLWQTSGHLDFYKDSMFEKIEMDKSDYYLKPMNCPFHIAIYNTGKHSYRDLPFRWAELGTVYRYEKIGALHGMMRARGFTQDDAHIICTHSQVVDEIKEVLRFAIYMWSKFGFSSLKAYLSTKPDKSVGNDYDWEMSLKVLEEALSNFEVPYEIDKGGGAFYGPKIDLKIVDSLEREWQMSTIQFDFNLPERFNMTYTAEDGKEKRPFMIHRALLGSIERFFGILVEHYGGAFPLWLSPVQAVIIPVNNTVEDYTIKVLNKFKNAGIRIKLDNSSSRMNAKIREYQAKKIPYMFIIGEREAIEEKISIRTRTNEQINGIELDEALKLILLKVRDKEI</sequence>
<dbReference type="EMBL" id="ABJV02000001">
    <property type="protein sequence ID" value="EED29526.1"/>
    <property type="molecule type" value="Genomic_DNA"/>
</dbReference>
<dbReference type="PANTHER" id="PTHR11451:SF44">
    <property type="entry name" value="THREONINE--TRNA LIGASE, CHLOROPLASTIC_MITOCHONDRIAL 2"/>
    <property type="match status" value="1"/>
</dbReference>
<dbReference type="GO" id="GO:0005524">
    <property type="term" value="F:ATP binding"/>
    <property type="evidence" value="ECO:0007669"/>
    <property type="project" value="UniProtKB-UniRule"/>
</dbReference>
<keyword evidence="9 14" id="KW-0067">ATP-binding</keyword>
<dbReference type="SUPFAM" id="SSF52954">
    <property type="entry name" value="Class II aaRS ABD-related"/>
    <property type="match status" value="1"/>
</dbReference>
<name>B7XSA8_BORGR</name>
<evidence type="ECO:0000256" key="7">
    <source>
        <dbReference type="ARBA" id="ARBA00022741"/>
    </source>
</evidence>
<evidence type="ECO:0000256" key="3">
    <source>
        <dbReference type="ARBA" id="ARBA00022490"/>
    </source>
</evidence>
<keyword evidence="12 14" id="KW-0030">Aminoacyl-tRNA synthetase</keyword>
<dbReference type="PROSITE" id="PS50862">
    <property type="entry name" value="AA_TRNA_LIGASE_II"/>
    <property type="match status" value="1"/>
</dbReference>
<feature type="binding site" evidence="14">
    <location>
        <position position="341"/>
    </location>
    <ligand>
        <name>Zn(2+)</name>
        <dbReference type="ChEBI" id="CHEBI:29105"/>
        <note>catalytic</note>
    </ligand>
</feature>
<keyword evidence="5 14" id="KW-0436">Ligase</keyword>
<reference evidence="16 17" key="1">
    <citation type="journal article" date="2011" name="J. Bacteriol.">
        <title>Whole-genome sequences of two Borrelia afzelii and two Borrelia garinii Lyme disease agent isolates.</title>
        <authorList>
            <person name="Casjens S.R."/>
            <person name="Mongodin E.F."/>
            <person name="Qiu W.-G."/>
            <person name="Dunn J.J."/>
            <person name="Luft B.J."/>
            <person name="Fraser-Liggett C.M."/>
            <person name="Schutzer S.E."/>
        </authorList>
    </citation>
    <scope>NUCLEOTIDE SEQUENCE [LARGE SCALE GENOMIC DNA]</scope>
    <source>
        <strain evidence="16 17">PBr</strain>
    </source>
</reference>
<keyword evidence="17" id="KW-1185">Reference proteome</keyword>
<gene>
    <name evidence="14 16" type="primary">thrS</name>
    <name evidence="16" type="ORF">BGAPBR_0747</name>
</gene>